<keyword evidence="2" id="KW-0812">Transmembrane</keyword>
<keyword evidence="4" id="KW-1185">Reference proteome</keyword>
<feature type="region of interest" description="Disordered" evidence="1">
    <location>
        <begin position="85"/>
        <end position="146"/>
    </location>
</feature>
<reference evidence="3 4" key="1">
    <citation type="submission" date="2019-06" db="EMBL/GenBank/DDBJ databases">
        <title>Sequencing the genomes of 1000 actinobacteria strains.</title>
        <authorList>
            <person name="Klenk H.-P."/>
        </authorList>
    </citation>
    <scope>NUCLEOTIDE SEQUENCE [LARGE SCALE GENOMIC DNA]</scope>
    <source>
        <strain evidence="3 4">DSM 18031</strain>
    </source>
</reference>
<gene>
    <name evidence="3" type="ORF">FB466_2652</name>
</gene>
<feature type="compositionally biased region" description="Low complexity" evidence="1">
    <location>
        <begin position="38"/>
        <end position="47"/>
    </location>
</feature>
<dbReference type="Proteomes" id="UP000318331">
    <property type="component" value="Unassembled WGS sequence"/>
</dbReference>
<dbReference type="RefSeq" id="WP_141918926.1">
    <property type="nucleotide sequence ID" value="NZ_BAAAYS010000015.1"/>
</dbReference>
<evidence type="ECO:0000256" key="1">
    <source>
        <dbReference type="SAM" id="MobiDB-lite"/>
    </source>
</evidence>
<evidence type="ECO:0000313" key="4">
    <source>
        <dbReference type="Proteomes" id="UP000318331"/>
    </source>
</evidence>
<feature type="compositionally biased region" description="Gly residues" evidence="1">
    <location>
        <begin position="100"/>
        <end position="121"/>
    </location>
</feature>
<comment type="caution">
    <text evidence="3">The sequence shown here is derived from an EMBL/GenBank/DDBJ whole genome shotgun (WGS) entry which is preliminary data.</text>
</comment>
<proteinExistence type="predicted"/>
<feature type="transmembrane region" description="Helical" evidence="2">
    <location>
        <begin position="57"/>
        <end position="80"/>
    </location>
</feature>
<organism evidence="3 4">
    <name type="scientific">Klugiella xanthotipulae</name>
    <dbReference type="NCBI Taxonomy" id="244735"/>
    <lineage>
        <taxon>Bacteria</taxon>
        <taxon>Bacillati</taxon>
        <taxon>Actinomycetota</taxon>
        <taxon>Actinomycetes</taxon>
        <taxon>Micrococcales</taxon>
        <taxon>Microbacteriaceae</taxon>
        <taxon>Klugiella</taxon>
    </lineage>
</organism>
<dbReference type="EMBL" id="VFPN01000004">
    <property type="protein sequence ID" value="TQM57656.1"/>
    <property type="molecule type" value="Genomic_DNA"/>
</dbReference>
<accession>A0A543HH46</accession>
<sequence>MSTPTHGDTNGTPQQPFPAPPAQTSPTPDTGAQAFTSAGTPTAAPTGNKRWALPRGIVIGGTAAVLVVGLGAGTGIGWALGQATAPTVPVGFPNMDGDFDGGPGGQGGQPPRGGMGPGGSSQDGSTPDSTTTPDDSDSSTGTGTSS</sequence>
<evidence type="ECO:0000313" key="3">
    <source>
        <dbReference type="EMBL" id="TQM57656.1"/>
    </source>
</evidence>
<name>A0A543HH46_9MICO</name>
<feature type="compositionally biased region" description="Low complexity" evidence="1">
    <location>
        <begin position="122"/>
        <end position="146"/>
    </location>
</feature>
<keyword evidence="2" id="KW-1133">Transmembrane helix</keyword>
<keyword evidence="2" id="KW-0472">Membrane</keyword>
<evidence type="ECO:0000256" key="2">
    <source>
        <dbReference type="SAM" id="Phobius"/>
    </source>
</evidence>
<protein>
    <submittedName>
        <fullName evidence="3">Uncharacterized protein</fullName>
    </submittedName>
</protein>
<dbReference type="AlphaFoldDB" id="A0A543HH46"/>
<feature type="compositionally biased region" description="Polar residues" evidence="1">
    <location>
        <begin position="1"/>
        <end position="11"/>
    </location>
</feature>
<feature type="region of interest" description="Disordered" evidence="1">
    <location>
        <begin position="1"/>
        <end position="51"/>
    </location>
</feature>